<dbReference type="KEGG" id="tps:THAPSDRAFT_8372"/>
<feature type="transmembrane region" description="Helical" evidence="1">
    <location>
        <begin position="259"/>
        <end position="277"/>
    </location>
</feature>
<dbReference type="InParanoid" id="B8C9A9"/>
<dbReference type="AlphaFoldDB" id="B8C9A9"/>
<gene>
    <name evidence="2" type="ORF">THAPSDRAFT_8372</name>
</gene>
<keyword evidence="1" id="KW-0472">Membrane</keyword>
<dbReference type="EMBL" id="CM000646">
    <property type="protein sequence ID" value="EED89824.1"/>
    <property type="molecule type" value="Genomic_DNA"/>
</dbReference>
<name>B8C9A9_THAPS</name>
<evidence type="ECO:0000256" key="1">
    <source>
        <dbReference type="SAM" id="Phobius"/>
    </source>
</evidence>
<reference evidence="2 3" key="1">
    <citation type="journal article" date="2004" name="Science">
        <title>The genome of the diatom Thalassiosira pseudonana: ecology, evolution, and metabolism.</title>
        <authorList>
            <person name="Armbrust E.V."/>
            <person name="Berges J.A."/>
            <person name="Bowler C."/>
            <person name="Green B.R."/>
            <person name="Martinez D."/>
            <person name="Putnam N.H."/>
            <person name="Zhou S."/>
            <person name="Allen A.E."/>
            <person name="Apt K.E."/>
            <person name="Bechner M."/>
            <person name="Brzezinski M.A."/>
            <person name="Chaal B.K."/>
            <person name="Chiovitti A."/>
            <person name="Davis A.K."/>
            <person name="Demarest M.S."/>
            <person name="Detter J.C."/>
            <person name="Glavina T."/>
            <person name="Goodstein D."/>
            <person name="Hadi M.Z."/>
            <person name="Hellsten U."/>
            <person name="Hildebrand M."/>
            <person name="Jenkins B.D."/>
            <person name="Jurka J."/>
            <person name="Kapitonov V.V."/>
            <person name="Kroger N."/>
            <person name="Lau W.W."/>
            <person name="Lane T.W."/>
            <person name="Larimer F.W."/>
            <person name="Lippmeier J.C."/>
            <person name="Lucas S."/>
            <person name="Medina M."/>
            <person name="Montsant A."/>
            <person name="Obornik M."/>
            <person name="Parker M.S."/>
            <person name="Palenik B."/>
            <person name="Pazour G.J."/>
            <person name="Richardson P.M."/>
            <person name="Rynearson T.A."/>
            <person name="Saito M.A."/>
            <person name="Schwartz D.C."/>
            <person name="Thamatrakoln K."/>
            <person name="Valentin K."/>
            <person name="Vardi A."/>
            <person name="Wilkerson F.P."/>
            <person name="Rokhsar D.S."/>
        </authorList>
    </citation>
    <scope>NUCLEOTIDE SEQUENCE [LARGE SCALE GENOMIC DNA]</scope>
    <source>
        <strain evidence="2 3">CCMP1335</strain>
    </source>
</reference>
<keyword evidence="3" id="KW-1185">Reference proteome</keyword>
<dbReference type="PaxDb" id="35128-Thaps8372"/>
<dbReference type="GeneID" id="7451087"/>
<evidence type="ECO:0000313" key="2">
    <source>
        <dbReference type="EMBL" id="EED89824.1"/>
    </source>
</evidence>
<proteinExistence type="predicted"/>
<sequence length="304" mass="33747">MLDYFFDPNNPCASNDSRNDEMEPCWHASISEPPTFFSCIGNNADELAMKSVMPTVLEFDYEIHTARRNNNNNNNNNINGRLKSAINEFQTDLTGVMAEEYNVKDCGRRLGKVSNQLEQAQYEGLAPVYLGVESGPKDEIDPKISKCIVPVELDQPSKCTPMKGYLTLYSRSGNRRWTHQDTTVDGNTTNDTADQSALAAIEDYMNSARYLSDNVLKVSYIGKRDLVPVGIINPAILVRPGNRKLDLERATSNVGSSTGVAMCGVLVAVCAVVGRLAKRIKVLKRTDVSTRRERNDIQVVKDCN</sequence>
<protein>
    <submittedName>
        <fullName evidence="2">Uncharacterized protein</fullName>
    </submittedName>
</protein>
<reference evidence="2 3" key="2">
    <citation type="journal article" date="2008" name="Nature">
        <title>The Phaeodactylum genome reveals the evolutionary history of diatom genomes.</title>
        <authorList>
            <person name="Bowler C."/>
            <person name="Allen A.E."/>
            <person name="Badger J.H."/>
            <person name="Grimwood J."/>
            <person name="Jabbari K."/>
            <person name="Kuo A."/>
            <person name="Maheswari U."/>
            <person name="Martens C."/>
            <person name="Maumus F."/>
            <person name="Otillar R.P."/>
            <person name="Rayko E."/>
            <person name="Salamov A."/>
            <person name="Vandepoele K."/>
            <person name="Beszteri B."/>
            <person name="Gruber A."/>
            <person name="Heijde M."/>
            <person name="Katinka M."/>
            <person name="Mock T."/>
            <person name="Valentin K."/>
            <person name="Verret F."/>
            <person name="Berges J.A."/>
            <person name="Brownlee C."/>
            <person name="Cadoret J.P."/>
            <person name="Chiovitti A."/>
            <person name="Choi C.J."/>
            <person name="Coesel S."/>
            <person name="De Martino A."/>
            <person name="Detter J.C."/>
            <person name="Durkin C."/>
            <person name="Falciatore A."/>
            <person name="Fournet J."/>
            <person name="Haruta M."/>
            <person name="Huysman M.J."/>
            <person name="Jenkins B.D."/>
            <person name="Jiroutova K."/>
            <person name="Jorgensen R.E."/>
            <person name="Joubert Y."/>
            <person name="Kaplan A."/>
            <person name="Kroger N."/>
            <person name="Kroth P.G."/>
            <person name="La Roche J."/>
            <person name="Lindquist E."/>
            <person name="Lommer M."/>
            <person name="Martin-Jezequel V."/>
            <person name="Lopez P.J."/>
            <person name="Lucas S."/>
            <person name="Mangogna M."/>
            <person name="McGinnis K."/>
            <person name="Medlin L.K."/>
            <person name="Montsant A."/>
            <person name="Oudot-Le Secq M.P."/>
            <person name="Napoli C."/>
            <person name="Obornik M."/>
            <person name="Parker M.S."/>
            <person name="Petit J.L."/>
            <person name="Porcel B.M."/>
            <person name="Poulsen N."/>
            <person name="Robison M."/>
            <person name="Rychlewski L."/>
            <person name="Rynearson T.A."/>
            <person name="Schmutz J."/>
            <person name="Shapiro H."/>
            <person name="Siaut M."/>
            <person name="Stanley M."/>
            <person name="Sussman M.R."/>
            <person name="Taylor A.R."/>
            <person name="Vardi A."/>
            <person name="von Dassow P."/>
            <person name="Vyverman W."/>
            <person name="Willis A."/>
            <person name="Wyrwicz L.S."/>
            <person name="Rokhsar D.S."/>
            <person name="Weissenbach J."/>
            <person name="Armbrust E.V."/>
            <person name="Green B.R."/>
            <person name="Van de Peer Y."/>
            <person name="Grigoriev I.V."/>
        </authorList>
    </citation>
    <scope>NUCLEOTIDE SEQUENCE [LARGE SCALE GENOMIC DNA]</scope>
    <source>
        <strain evidence="2 3">CCMP1335</strain>
    </source>
</reference>
<keyword evidence="1" id="KW-0812">Transmembrane</keyword>
<dbReference type="HOGENOM" id="CLU_916706_0_0_1"/>
<evidence type="ECO:0000313" key="3">
    <source>
        <dbReference type="Proteomes" id="UP000001449"/>
    </source>
</evidence>
<keyword evidence="1" id="KW-1133">Transmembrane helix</keyword>
<organism evidence="2 3">
    <name type="scientific">Thalassiosira pseudonana</name>
    <name type="common">Marine diatom</name>
    <name type="synonym">Cyclotella nana</name>
    <dbReference type="NCBI Taxonomy" id="35128"/>
    <lineage>
        <taxon>Eukaryota</taxon>
        <taxon>Sar</taxon>
        <taxon>Stramenopiles</taxon>
        <taxon>Ochrophyta</taxon>
        <taxon>Bacillariophyta</taxon>
        <taxon>Coscinodiscophyceae</taxon>
        <taxon>Thalassiosirophycidae</taxon>
        <taxon>Thalassiosirales</taxon>
        <taxon>Thalassiosiraceae</taxon>
        <taxon>Thalassiosira</taxon>
    </lineage>
</organism>
<dbReference type="Proteomes" id="UP000001449">
    <property type="component" value="Chromosome 10"/>
</dbReference>
<dbReference type="RefSeq" id="XP_002292628.1">
    <property type="nucleotide sequence ID" value="XM_002292592.1"/>
</dbReference>
<accession>B8C9A9</accession>